<reference evidence="2 3" key="1">
    <citation type="submission" date="2015-10" db="EMBL/GenBank/DDBJ databases">
        <authorList>
            <person name="Gilbert D.G."/>
        </authorList>
    </citation>
    <scope>NUCLEOTIDE SEQUENCE [LARGE SCALE GENOMIC DNA]</scope>
    <source>
        <strain evidence="2 3">ChDC F311</strain>
    </source>
</reference>
<keyword evidence="1" id="KW-0472">Membrane</keyword>
<evidence type="ECO:0000313" key="2">
    <source>
        <dbReference type="EMBL" id="KUL98635.1"/>
    </source>
</evidence>
<dbReference type="EMBL" id="LMVH01000001">
    <property type="protein sequence ID" value="KUL98635.1"/>
    <property type="molecule type" value="Genomic_DNA"/>
</dbReference>
<keyword evidence="1" id="KW-0812">Transmembrane</keyword>
<dbReference type="OrthoDB" id="2991020at2"/>
<dbReference type="RefSeq" id="WP_029597157.1">
    <property type="nucleotide sequence ID" value="NZ_CP022122.1"/>
</dbReference>
<evidence type="ECO:0000256" key="1">
    <source>
        <dbReference type="SAM" id="Phobius"/>
    </source>
</evidence>
<sequence>MFLYLDFYFIFLGTLLFLFTNVVHKTIFNRQYLGITIEDEKVSELYGRAYINFTARTSIIIIDTLILSFFKIEIKNILISSFISSFLIVWPAIIFFKLYNIFNFLKFKIIIRYIFYIIVNVLTSYCTIKYLKSAFLGEYIFILDNSAVSFIFTIIPILIPGIIEKIISKVFYTYTDKPFIEKFYEEINITLENIDLIKYKIFNLYKYEIKKFSQKNDINPKIVLYILCIESLYRGNFFERISEKIYCCFFYDLAIKKDISIGISQIKLSVISNILEQSPYVFKKKLFNPRFLIKITCKIIKEETLNFKKTKTKDIYTYLASIYNGNYNNISVKVYAATLRTLMGKNKIIGYKEYDEYEILYN</sequence>
<name>A0A0X3Y187_FUSNC</name>
<proteinExistence type="predicted"/>
<comment type="caution">
    <text evidence="2">The sequence shown here is derived from an EMBL/GenBank/DDBJ whole genome shotgun (WGS) entry which is preliminary data.</text>
</comment>
<dbReference type="Proteomes" id="UP000054800">
    <property type="component" value="Unassembled WGS sequence"/>
</dbReference>
<dbReference type="AlphaFoldDB" id="A0A0X3Y187"/>
<feature type="transmembrane region" description="Helical" evidence="1">
    <location>
        <begin position="110"/>
        <end position="128"/>
    </location>
</feature>
<organism evidence="2 3">
    <name type="scientific">Fusobacterium nucleatum subsp. nucleatum</name>
    <dbReference type="NCBI Taxonomy" id="76856"/>
    <lineage>
        <taxon>Bacteria</taxon>
        <taxon>Fusobacteriati</taxon>
        <taxon>Fusobacteriota</taxon>
        <taxon>Fusobacteriia</taxon>
        <taxon>Fusobacteriales</taxon>
        <taxon>Fusobacteriaceae</taxon>
        <taxon>Fusobacterium</taxon>
    </lineage>
</organism>
<gene>
    <name evidence="2" type="ORF">RO03_03615</name>
</gene>
<accession>A0A0X3Y187</accession>
<evidence type="ECO:0000313" key="3">
    <source>
        <dbReference type="Proteomes" id="UP000054800"/>
    </source>
</evidence>
<protein>
    <submittedName>
        <fullName evidence="2">Uncharacterized protein</fullName>
    </submittedName>
</protein>
<keyword evidence="1" id="KW-1133">Transmembrane helix</keyword>
<feature type="transmembrane region" description="Helical" evidence="1">
    <location>
        <begin position="77"/>
        <end position="98"/>
    </location>
</feature>
<feature type="transmembrane region" description="Helical" evidence="1">
    <location>
        <begin position="140"/>
        <end position="163"/>
    </location>
</feature>